<dbReference type="Gene3D" id="3.20.20.70">
    <property type="entry name" value="Aldolase class I"/>
    <property type="match status" value="1"/>
</dbReference>
<keyword evidence="4 12" id="KW-0285">Flavoprotein</keyword>
<dbReference type="InterPro" id="IPR035587">
    <property type="entry name" value="DUS-like_FMN-bd"/>
</dbReference>
<reference evidence="14" key="2">
    <citation type="journal article" date="2022" name="Res Sq">
        <title>Evolution of multicellular longitudinally dividing oral cavity symbionts (Neisseriaceae).</title>
        <authorList>
            <person name="Nyongesa S."/>
            <person name="Weber P."/>
            <person name="Bernet E."/>
            <person name="Pullido F."/>
            <person name="Nieckarz M."/>
            <person name="Delaby M."/>
            <person name="Nieves C."/>
            <person name="Viehboeck T."/>
            <person name="Krause N."/>
            <person name="Rivera-Millot A."/>
            <person name="Nakamura A."/>
            <person name="Vischer N."/>
            <person name="VanNieuwenhze M."/>
            <person name="Brun Y."/>
            <person name="Cava F."/>
            <person name="Bulgheresi S."/>
            <person name="Veyrier F."/>
        </authorList>
    </citation>
    <scope>NUCLEOTIDE SEQUENCE</scope>
    <source>
        <strain evidence="14">SAG 1488-6</strain>
    </source>
</reference>
<organism evidence="14 15">
    <name type="scientific">Vitreoscilla stercoraria</name>
    <dbReference type="NCBI Taxonomy" id="61"/>
    <lineage>
        <taxon>Bacteria</taxon>
        <taxon>Pseudomonadati</taxon>
        <taxon>Pseudomonadota</taxon>
        <taxon>Betaproteobacteria</taxon>
        <taxon>Neisseriales</taxon>
        <taxon>Neisseriaceae</taxon>
        <taxon>Vitreoscilla</taxon>
    </lineage>
</organism>
<evidence type="ECO:0000256" key="2">
    <source>
        <dbReference type="ARBA" id="ARBA00002790"/>
    </source>
</evidence>
<gene>
    <name evidence="14" type="primary">dusB</name>
    <name evidence="14" type="ORF">LVJ81_02455</name>
</gene>
<evidence type="ECO:0000256" key="7">
    <source>
        <dbReference type="ARBA" id="ARBA00022857"/>
    </source>
</evidence>
<comment type="cofactor">
    <cofactor evidence="1 12">
        <name>FMN</name>
        <dbReference type="ChEBI" id="CHEBI:58210"/>
    </cofactor>
</comment>
<comment type="catalytic activity">
    <reaction evidence="11">
        <text>a 5,6-dihydrouridine in tRNA + NAD(+) = a uridine in tRNA + NADH + H(+)</text>
        <dbReference type="Rhea" id="RHEA:54452"/>
        <dbReference type="Rhea" id="RHEA-COMP:13339"/>
        <dbReference type="Rhea" id="RHEA-COMP:13887"/>
        <dbReference type="ChEBI" id="CHEBI:15378"/>
        <dbReference type="ChEBI" id="CHEBI:57540"/>
        <dbReference type="ChEBI" id="CHEBI:57945"/>
        <dbReference type="ChEBI" id="CHEBI:65315"/>
        <dbReference type="ChEBI" id="CHEBI:74443"/>
    </reaction>
</comment>
<evidence type="ECO:0000256" key="4">
    <source>
        <dbReference type="ARBA" id="ARBA00022630"/>
    </source>
</evidence>
<evidence type="ECO:0000313" key="14">
    <source>
        <dbReference type="EMBL" id="UOO92920.1"/>
    </source>
</evidence>
<reference evidence="14" key="1">
    <citation type="submission" date="2021-12" db="EMBL/GenBank/DDBJ databases">
        <authorList>
            <person name="Veyrier F.J."/>
        </authorList>
    </citation>
    <scope>NUCLEOTIDE SEQUENCE</scope>
    <source>
        <strain evidence="14">SAG 1488-6</strain>
    </source>
</reference>
<dbReference type="PIRSF" id="PIRSF006621">
    <property type="entry name" value="Dus"/>
    <property type="match status" value="1"/>
</dbReference>
<evidence type="ECO:0000256" key="5">
    <source>
        <dbReference type="ARBA" id="ARBA00022643"/>
    </source>
</evidence>
<evidence type="ECO:0000256" key="3">
    <source>
        <dbReference type="ARBA" id="ARBA00022555"/>
    </source>
</evidence>
<sequence length="331" mass="36150">MRIGSIELNAPLALAPMAGITDKPFRMLARRFGAGLASSEMTTSDPSLQNTRKTLQRANHEGETGIRSVQIVGNIPEVMAEAAQLNVARGAQIIDINMGCPAKKVCNVLAGSALLKDEGLVKAILQAVVQSVDVPVTLKTRLGWDDEHLNVPKVASIAMDAGIQALAIHGRSRTQMYTGHARYELIAEVKKQIDIPLWVNGDITSAAKAVQVLEQTGADGVMIGRGAQGQPWLFRDVKAVLQTGVLPEALLFQDAANVVLEHLTAIHGFYGEHGVKIARKHLLWYLGGFECYQGQRSELNQVAQTSLQYEKVAELLHQLSFQHDTWPRREQ</sequence>
<dbReference type="Pfam" id="PF01207">
    <property type="entry name" value="Dus"/>
    <property type="match status" value="1"/>
</dbReference>
<keyword evidence="15" id="KW-1185">Reference proteome</keyword>
<dbReference type="Proteomes" id="UP000832034">
    <property type="component" value="Chromosome"/>
</dbReference>
<evidence type="ECO:0000256" key="10">
    <source>
        <dbReference type="ARBA" id="ARBA00048205"/>
    </source>
</evidence>
<dbReference type="InterPro" id="IPR018517">
    <property type="entry name" value="tRNA_hU_synthase_CS"/>
</dbReference>
<dbReference type="InterPro" id="IPR004652">
    <property type="entry name" value="DusB-like"/>
</dbReference>
<name>A0ABY4EAZ3_VITST</name>
<dbReference type="CDD" id="cd02801">
    <property type="entry name" value="DUS_like_FMN"/>
    <property type="match status" value="1"/>
</dbReference>
<evidence type="ECO:0000313" key="15">
    <source>
        <dbReference type="Proteomes" id="UP000832034"/>
    </source>
</evidence>
<dbReference type="GO" id="GO:0016491">
    <property type="term" value="F:oxidoreductase activity"/>
    <property type="evidence" value="ECO:0007669"/>
    <property type="project" value="UniProtKB-KW"/>
</dbReference>
<dbReference type="NCBIfam" id="TIGR00737">
    <property type="entry name" value="nifR3_yhdG"/>
    <property type="match status" value="1"/>
</dbReference>
<keyword evidence="8" id="KW-0694">RNA-binding</keyword>
<dbReference type="RefSeq" id="WP_019958170.1">
    <property type="nucleotide sequence ID" value="NZ_CP091512.1"/>
</dbReference>
<dbReference type="Gene3D" id="1.10.1200.80">
    <property type="entry name" value="Putative flavin oxidoreducatase, domain 2"/>
    <property type="match status" value="1"/>
</dbReference>
<keyword evidence="7" id="KW-0521">NADP</keyword>
<evidence type="ECO:0000256" key="1">
    <source>
        <dbReference type="ARBA" id="ARBA00001917"/>
    </source>
</evidence>
<protein>
    <recommendedName>
        <fullName evidence="12">tRNA-dihydrouridine synthase</fullName>
        <ecNumber evidence="12">1.3.1.-</ecNumber>
    </recommendedName>
</protein>
<dbReference type="EC" id="1.3.1.-" evidence="12"/>
<evidence type="ECO:0000256" key="8">
    <source>
        <dbReference type="ARBA" id="ARBA00022884"/>
    </source>
</evidence>
<dbReference type="EMBL" id="CP091512">
    <property type="protein sequence ID" value="UOO92920.1"/>
    <property type="molecule type" value="Genomic_DNA"/>
</dbReference>
<dbReference type="PANTHER" id="PTHR45846">
    <property type="entry name" value="TRNA-DIHYDROURIDINE(47) SYNTHASE [NAD(P)(+)]-LIKE"/>
    <property type="match status" value="1"/>
</dbReference>
<accession>A0ABY4EAZ3</accession>
<comment type="catalytic activity">
    <reaction evidence="10">
        <text>a 5,6-dihydrouridine in tRNA + NADP(+) = a uridine in tRNA + NADPH + H(+)</text>
        <dbReference type="Rhea" id="RHEA:23624"/>
        <dbReference type="Rhea" id="RHEA-COMP:13339"/>
        <dbReference type="Rhea" id="RHEA-COMP:13887"/>
        <dbReference type="ChEBI" id="CHEBI:15378"/>
        <dbReference type="ChEBI" id="CHEBI:57783"/>
        <dbReference type="ChEBI" id="CHEBI:58349"/>
        <dbReference type="ChEBI" id="CHEBI:65315"/>
        <dbReference type="ChEBI" id="CHEBI:74443"/>
    </reaction>
</comment>
<keyword evidence="3" id="KW-0820">tRNA-binding</keyword>
<dbReference type="InterPro" id="IPR013785">
    <property type="entry name" value="Aldolase_TIM"/>
</dbReference>
<keyword evidence="5 12" id="KW-0288">FMN</keyword>
<dbReference type="InterPro" id="IPR024036">
    <property type="entry name" value="tRNA-dHydroUridine_Synthase_C"/>
</dbReference>
<dbReference type="SUPFAM" id="SSF51395">
    <property type="entry name" value="FMN-linked oxidoreductases"/>
    <property type="match status" value="1"/>
</dbReference>
<evidence type="ECO:0000256" key="6">
    <source>
        <dbReference type="ARBA" id="ARBA00022694"/>
    </source>
</evidence>
<keyword evidence="9 12" id="KW-0560">Oxidoreductase</keyword>
<evidence type="ECO:0000259" key="13">
    <source>
        <dbReference type="Pfam" id="PF01207"/>
    </source>
</evidence>
<evidence type="ECO:0000256" key="9">
    <source>
        <dbReference type="ARBA" id="ARBA00023002"/>
    </source>
</evidence>
<keyword evidence="6 12" id="KW-0819">tRNA processing</keyword>
<feature type="domain" description="DUS-like FMN-binding" evidence="13">
    <location>
        <begin position="14"/>
        <end position="312"/>
    </location>
</feature>
<proteinExistence type="inferred from homology"/>
<evidence type="ECO:0000256" key="11">
    <source>
        <dbReference type="ARBA" id="ARBA00048802"/>
    </source>
</evidence>
<comment type="similarity">
    <text evidence="12">Belongs to the dus family.</text>
</comment>
<evidence type="ECO:0000256" key="12">
    <source>
        <dbReference type="PIRNR" id="PIRNR006621"/>
    </source>
</evidence>
<dbReference type="PANTHER" id="PTHR45846:SF1">
    <property type="entry name" value="TRNA-DIHYDROURIDINE(47) SYNTHASE [NAD(P)(+)]-LIKE"/>
    <property type="match status" value="1"/>
</dbReference>
<dbReference type="InterPro" id="IPR001269">
    <property type="entry name" value="DUS_fam"/>
</dbReference>
<dbReference type="PROSITE" id="PS01136">
    <property type="entry name" value="UPF0034"/>
    <property type="match status" value="1"/>
</dbReference>
<comment type="function">
    <text evidence="2 12">Catalyzes the synthesis of 5,6-dihydrouridine (D), a modified base found in the D-loop of most tRNAs, via the reduction of the C5-C6 double bond in target uridines.</text>
</comment>